<sequence length="100" mass="11304">MTINNIHDYTDAYLESYMRALDKTHNPDLAIQTAMGVTMVLRTIDVQNAPKEPEQQEINPAAMLFAAMFQGAMQQNQNQQESERKEGDPKGSEIESDDDE</sequence>
<proteinExistence type="predicted"/>
<name>A0A8S5PMQ2_9CAUD</name>
<evidence type="ECO:0000313" key="2">
    <source>
        <dbReference type="EMBL" id="DAE07845.1"/>
    </source>
</evidence>
<feature type="compositionally biased region" description="Low complexity" evidence="1">
    <location>
        <begin position="69"/>
        <end position="80"/>
    </location>
</feature>
<feature type="region of interest" description="Disordered" evidence="1">
    <location>
        <begin position="69"/>
        <end position="100"/>
    </location>
</feature>
<organism evidence="2">
    <name type="scientific">Caudovirales sp. ctIsq18</name>
    <dbReference type="NCBI Taxonomy" id="2825762"/>
    <lineage>
        <taxon>Viruses</taxon>
        <taxon>Duplodnaviria</taxon>
        <taxon>Heunggongvirae</taxon>
        <taxon>Uroviricota</taxon>
        <taxon>Caudoviricetes</taxon>
    </lineage>
</organism>
<evidence type="ECO:0000256" key="1">
    <source>
        <dbReference type="SAM" id="MobiDB-lite"/>
    </source>
</evidence>
<protein>
    <submittedName>
        <fullName evidence="2">Uncharacterized protein</fullName>
    </submittedName>
</protein>
<feature type="compositionally biased region" description="Basic and acidic residues" evidence="1">
    <location>
        <begin position="81"/>
        <end position="93"/>
    </location>
</feature>
<accession>A0A8S5PMQ2</accession>
<reference evidence="2" key="1">
    <citation type="journal article" date="2021" name="Proc. Natl. Acad. Sci. U.S.A.">
        <title>A Catalog of Tens of Thousands of Viruses from Human Metagenomes Reveals Hidden Associations with Chronic Diseases.</title>
        <authorList>
            <person name="Tisza M.J."/>
            <person name="Buck C.B."/>
        </authorList>
    </citation>
    <scope>NUCLEOTIDE SEQUENCE</scope>
    <source>
        <strain evidence="2">CtIsq18</strain>
    </source>
</reference>
<dbReference type="EMBL" id="BK015458">
    <property type="protein sequence ID" value="DAE07845.1"/>
    <property type="molecule type" value="Genomic_DNA"/>
</dbReference>